<evidence type="ECO:0000256" key="3">
    <source>
        <dbReference type="ARBA" id="ARBA00023082"/>
    </source>
</evidence>
<sequence length="160" mass="18402">MNRHRTMIYRLVVGNIGDADEALDLVQETFLSAHRALRRYDAARSIRAWLAAIAINKCRDWGRRRAVRRALWFARPIDDNIENIASDRPSPEHQEADRQELVRLQRAVRDLPASMREPLVLHTIEGMSQAETAEILSISEKAVETRIRRARAKLVEILAS</sequence>
<keyword evidence="4" id="KW-0238">DNA-binding</keyword>
<keyword evidence="2" id="KW-0805">Transcription regulation</keyword>
<feature type="domain" description="RNA polymerase sigma factor 70 region 4 type 2" evidence="7">
    <location>
        <begin position="102"/>
        <end position="154"/>
    </location>
</feature>
<dbReference type="InterPro" id="IPR014284">
    <property type="entry name" value="RNA_pol_sigma-70_dom"/>
</dbReference>
<evidence type="ECO:0000313" key="8">
    <source>
        <dbReference type="EMBL" id="TPG12851.1"/>
    </source>
</evidence>
<dbReference type="OrthoDB" id="7041663at2"/>
<evidence type="ECO:0000313" key="9">
    <source>
        <dbReference type="Proteomes" id="UP000318413"/>
    </source>
</evidence>
<dbReference type="Pfam" id="PF04542">
    <property type="entry name" value="Sigma70_r2"/>
    <property type="match status" value="1"/>
</dbReference>
<dbReference type="PANTHER" id="PTHR43133:SF8">
    <property type="entry name" value="RNA POLYMERASE SIGMA FACTOR HI_1459-RELATED"/>
    <property type="match status" value="1"/>
</dbReference>
<comment type="caution">
    <text evidence="8">The sequence shown here is derived from an EMBL/GenBank/DDBJ whole genome shotgun (WGS) entry which is preliminary data.</text>
</comment>
<evidence type="ECO:0000256" key="2">
    <source>
        <dbReference type="ARBA" id="ARBA00023015"/>
    </source>
</evidence>
<dbReference type="GO" id="GO:0016987">
    <property type="term" value="F:sigma factor activity"/>
    <property type="evidence" value="ECO:0007669"/>
    <property type="project" value="UniProtKB-KW"/>
</dbReference>
<dbReference type="AlphaFoldDB" id="A0A502CMD1"/>
<evidence type="ECO:0000256" key="5">
    <source>
        <dbReference type="ARBA" id="ARBA00023163"/>
    </source>
</evidence>
<dbReference type="Proteomes" id="UP000318413">
    <property type="component" value="Unassembled WGS sequence"/>
</dbReference>
<keyword evidence="3" id="KW-0731">Sigma factor</keyword>
<dbReference type="Gene3D" id="1.10.1740.10">
    <property type="match status" value="1"/>
</dbReference>
<proteinExistence type="inferred from homology"/>
<evidence type="ECO:0000259" key="6">
    <source>
        <dbReference type="Pfam" id="PF04542"/>
    </source>
</evidence>
<dbReference type="SUPFAM" id="SSF88946">
    <property type="entry name" value="Sigma2 domain of RNA polymerase sigma factors"/>
    <property type="match status" value="1"/>
</dbReference>
<dbReference type="Gene3D" id="1.10.10.10">
    <property type="entry name" value="Winged helix-like DNA-binding domain superfamily/Winged helix DNA-binding domain"/>
    <property type="match status" value="1"/>
</dbReference>
<dbReference type="InterPro" id="IPR013324">
    <property type="entry name" value="RNA_pol_sigma_r3/r4-like"/>
</dbReference>
<protein>
    <submittedName>
        <fullName evidence="8">RNA polymerase sigma factor</fullName>
    </submittedName>
</protein>
<keyword evidence="5" id="KW-0804">Transcription</keyword>
<dbReference type="Pfam" id="PF08281">
    <property type="entry name" value="Sigma70_r4_2"/>
    <property type="match status" value="1"/>
</dbReference>
<evidence type="ECO:0000259" key="7">
    <source>
        <dbReference type="Pfam" id="PF08281"/>
    </source>
</evidence>
<gene>
    <name evidence="8" type="ORF">EAH84_08315</name>
</gene>
<organism evidence="8 9">
    <name type="scientific">Sphingomonas oligophenolica</name>
    <dbReference type="NCBI Taxonomy" id="301154"/>
    <lineage>
        <taxon>Bacteria</taxon>
        <taxon>Pseudomonadati</taxon>
        <taxon>Pseudomonadota</taxon>
        <taxon>Alphaproteobacteria</taxon>
        <taxon>Sphingomonadales</taxon>
        <taxon>Sphingomonadaceae</taxon>
        <taxon>Sphingomonas</taxon>
    </lineage>
</organism>
<name>A0A502CMD1_9SPHN</name>
<feature type="domain" description="RNA polymerase sigma-70 region 2" evidence="6">
    <location>
        <begin position="2"/>
        <end position="66"/>
    </location>
</feature>
<evidence type="ECO:0000256" key="1">
    <source>
        <dbReference type="ARBA" id="ARBA00010641"/>
    </source>
</evidence>
<accession>A0A502CMD1</accession>
<dbReference type="InterPro" id="IPR013249">
    <property type="entry name" value="RNA_pol_sigma70_r4_t2"/>
</dbReference>
<keyword evidence="9" id="KW-1185">Reference proteome</keyword>
<dbReference type="SUPFAM" id="SSF88659">
    <property type="entry name" value="Sigma3 and sigma4 domains of RNA polymerase sigma factors"/>
    <property type="match status" value="1"/>
</dbReference>
<reference evidence="8 9" key="1">
    <citation type="journal article" date="2019" name="Environ. Microbiol.">
        <title>Species interactions and distinct microbial communities in high Arctic permafrost affected cryosols are associated with the CH4 and CO2 gas fluxes.</title>
        <authorList>
            <person name="Altshuler I."/>
            <person name="Hamel J."/>
            <person name="Turney S."/>
            <person name="Magnuson E."/>
            <person name="Levesque R."/>
            <person name="Greer C."/>
            <person name="Whyte L.G."/>
        </authorList>
    </citation>
    <scope>NUCLEOTIDE SEQUENCE [LARGE SCALE GENOMIC DNA]</scope>
    <source>
        <strain evidence="8 9">S5.1</strain>
    </source>
</reference>
<dbReference type="PANTHER" id="PTHR43133">
    <property type="entry name" value="RNA POLYMERASE ECF-TYPE SIGMA FACTO"/>
    <property type="match status" value="1"/>
</dbReference>
<evidence type="ECO:0000256" key="4">
    <source>
        <dbReference type="ARBA" id="ARBA00023125"/>
    </source>
</evidence>
<dbReference type="GO" id="GO:0006352">
    <property type="term" value="P:DNA-templated transcription initiation"/>
    <property type="evidence" value="ECO:0007669"/>
    <property type="project" value="InterPro"/>
</dbReference>
<dbReference type="InterPro" id="IPR039425">
    <property type="entry name" value="RNA_pol_sigma-70-like"/>
</dbReference>
<dbReference type="InterPro" id="IPR036388">
    <property type="entry name" value="WH-like_DNA-bd_sf"/>
</dbReference>
<dbReference type="GO" id="GO:0003677">
    <property type="term" value="F:DNA binding"/>
    <property type="evidence" value="ECO:0007669"/>
    <property type="project" value="UniProtKB-KW"/>
</dbReference>
<dbReference type="InterPro" id="IPR007627">
    <property type="entry name" value="RNA_pol_sigma70_r2"/>
</dbReference>
<comment type="similarity">
    <text evidence="1">Belongs to the sigma-70 factor family. ECF subfamily.</text>
</comment>
<dbReference type="EMBL" id="RCZK01000005">
    <property type="protein sequence ID" value="TPG12851.1"/>
    <property type="molecule type" value="Genomic_DNA"/>
</dbReference>
<dbReference type="CDD" id="cd06171">
    <property type="entry name" value="Sigma70_r4"/>
    <property type="match status" value="1"/>
</dbReference>
<dbReference type="InterPro" id="IPR013325">
    <property type="entry name" value="RNA_pol_sigma_r2"/>
</dbReference>
<dbReference type="NCBIfam" id="TIGR02937">
    <property type="entry name" value="sigma70-ECF"/>
    <property type="match status" value="1"/>
</dbReference>